<protein>
    <submittedName>
        <fullName evidence="2">SUKH-4 family immunity protein</fullName>
    </submittedName>
</protein>
<dbReference type="InterPro" id="IPR025851">
    <property type="entry name" value="SUKH-4"/>
</dbReference>
<feature type="region of interest" description="Disordered" evidence="1">
    <location>
        <begin position="436"/>
        <end position="455"/>
    </location>
</feature>
<proteinExistence type="predicted"/>
<reference evidence="2 3" key="1">
    <citation type="submission" date="2022-10" db="EMBL/GenBank/DDBJ databases">
        <title>The complete genomes of actinobacterial strains from the NBC collection.</title>
        <authorList>
            <person name="Joergensen T.S."/>
            <person name="Alvarez Arevalo M."/>
            <person name="Sterndorff E.B."/>
            <person name="Faurdal D."/>
            <person name="Vuksanovic O."/>
            <person name="Mourched A.-S."/>
            <person name="Charusanti P."/>
            <person name="Shaw S."/>
            <person name="Blin K."/>
            <person name="Weber T."/>
        </authorList>
    </citation>
    <scope>NUCLEOTIDE SEQUENCE [LARGE SCALE GENOMIC DNA]</scope>
    <source>
        <strain evidence="2 3">NBC 01774</strain>
    </source>
</reference>
<dbReference type="RefSeq" id="WP_326618299.1">
    <property type="nucleotide sequence ID" value="NZ_CP109106.1"/>
</dbReference>
<dbReference type="Pfam" id="PF14435">
    <property type="entry name" value="SUKH-4"/>
    <property type="match status" value="1"/>
</dbReference>
<gene>
    <name evidence="2" type="ORF">OG863_13025</name>
</gene>
<evidence type="ECO:0000313" key="2">
    <source>
        <dbReference type="EMBL" id="WSB68801.1"/>
    </source>
</evidence>
<sequence>MRDTSAGQSGTLYLDHVQWAGPTLTSTEPQRITGRVKPDLSWEFRIAVEVAAEAEPLTADVFRLPGGLPLSREAIRQAFGVLAAMEERQVPLSVWWSAVEALPGTMTQTDLWELASAVPDVLAVEADAGGPSRGQASVRFVSDAVHHAARREFPLPGEARAAVLQALLAPWLRGAAAPDAAGYLARTAPVHAALAGELPTFLDDPAFVTQAEAYGLCQGLALAYPEGVPPDGIASDVHYLEAQGARESTHGEWVALLHHAAVSRGDQVFAAALLDAAPALPWRTLWAHWRTPGTCALDAEEAVEELHAVDHDGAWAVSQWSEAEHPPDGEMYECRSWDARTGELLVEEFVDEDEPGRQNGAPFPDVVYAEKYSAGWRPAIGSTPLPPRMPEAVEQAVRLGRVDSSTELWVFAGVGGVFAVHVDARAAQDLPVASWKEPETPGTLTKSGTWTPPWPLERAGAPDREWLERADVFGPGSLRTLAEGDIPVAVSHPPTRRFLQETGWPVSPGVAGLYSPDLLETDLAPSSARHPRLLSGLGRYGRRHVLLDGETGKVYVAADPEVSESEALLLGSSLGHTLFVLLTYHAALCTRFTTDREVDDLAESLKVWHRGADDAAARSPAWQGEFDGFRQACGDYAEVLSEIRDEAQVY</sequence>
<keyword evidence="3" id="KW-1185">Reference proteome</keyword>
<evidence type="ECO:0000256" key="1">
    <source>
        <dbReference type="SAM" id="MobiDB-lite"/>
    </source>
</evidence>
<dbReference type="EMBL" id="CP109106">
    <property type="protein sequence ID" value="WSB68801.1"/>
    <property type="molecule type" value="Genomic_DNA"/>
</dbReference>
<organism evidence="2 3">
    <name type="scientific">Streptomyces decoyicus</name>
    <dbReference type="NCBI Taxonomy" id="249567"/>
    <lineage>
        <taxon>Bacteria</taxon>
        <taxon>Bacillati</taxon>
        <taxon>Actinomycetota</taxon>
        <taxon>Actinomycetes</taxon>
        <taxon>Kitasatosporales</taxon>
        <taxon>Streptomycetaceae</taxon>
        <taxon>Streptomyces</taxon>
    </lineage>
</organism>
<evidence type="ECO:0000313" key="3">
    <source>
        <dbReference type="Proteomes" id="UP001344251"/>
    </source>
</evidence>
<accession>A0ABZ1FF69</accession>
<name>A0ABZ1FF69_9ACTN</name>
<dbReference type="Proteomes" id="UP001344251">
    <property type="component" value="Chromosome"/>
</dbReference>